<dbReference type="PANTHER" id="PTHR28037">
    <property type="entry name" value="ALCOHOL O-ACETYLTRANSFERASE 1-RELATED"/>
    <property type="match status" value="1"/>
</dbReference>
<evidence type="ECO:0000256" key="1">
    <source>
        <dbReference type="SAM" id="MobiDB-lite"/>
    </source>
</evidence>
<evidence type="ECO:0000313" key="2">
    <source>
        <dbReference type="EMBL" id="EMB16191.1"/>
    </source>
</evidence>
<dbReference type="Gene3D" id="3.30.559.10">
    <property type="entry name" value="Chloramphenicol acetyltransferase-like domain"/>
    <property type="match status" value="1"/>
</dbReference>
<feature type="region of interest" description="Disordered" evidence="1">
    <location>
        <begin position="157"/>
        <end position="190"/>
    </location>
</feature>
<name>M2A6B2_9BACT</name>
<dbReference type="EMBL" id="ANMO01000130">
    <property type="protein sequence ID" value="EMB16191.1"/>
    <property type="molecule type" value="Genomic_DNA"/>
</dbReference>
<keyword evidence="3" id="KW-1185">Reference proteome</keyword>
<protein>
    <recommendedName>
        <fullName evidence="4">Condensation domain protein</fullName>
    </recommendedName>
</protein>
<dbReference type="AlphaFoldDB" id="M2A6B2"/>
<dbReference type="Proteomes" id="UP000011529">
    <property type="component" value="Unassembled WGS sequence"/>
</dbReference>
<reference evidence="2" key="2">
    <citation type="journal article" date="2013" name="Mar. Genomics">
        <title>Expression of sulfatases in Rhodopirellula baltica and the diversity of sulfatases in the genus Rhodopirellula.</title>
        <authorList>
            <person name="Wegner C.E."/>
            <person name="Richter-Heitmann T."/>
            <person name="Klindworth A."/>
            <person name="Klockow C."/>
            <person name="Richter M."/>
            <person name="Achstetter T."/>
            <person name="Glockner F.O."/>
            <person name="Harder J."/>
        </authorList>
    </citation>
    <scope>NUCLEOTIDE SEQUENCE [LARGE SCALE GENOMIC DNA]</scope>
    <source>
        <strain evidence="2">6C</strain>
    </source>
</reference>
<evidence type="ECO:0000313" key="3">
    <source>
        <dbReference type="Proteomes" id="UP000011529"/>
    </source>
</evidence>
<comment type="caution">
    <text evidence="2">The sequence shown here is derived from an EMBL/GenBank/DDBJ whole genome shotgun (WGS) entry which is preliminary data.</text>
</comment>
<reference evidence="2" key="1">
    <citation type="submission" date="2012-11" db="EMBL/GenBank/DDBJ databases">
        <title>Permanent draft genomes of Rhodopirellula europaea strain SH398 and 6C.</title>
        <authorList>
            <person name="Richter M."/>
            <person name="Richter-Heitmann T."/>
            <person name="Frank C."/>
            <person name="Harder J."/>
            <person name="Glockner F.O."/>
        </authorList>
    </citation>
    <scope>NUCLEOTIDE SEQUENCE</scope>
    <source>
        <strain evidence="2">6C</strain>
    </source>
</reference>
<sequence length="500" mass="56588">MPAQESDEPLFPLPLTPLETFFVLDEKESCPIAMLIELQFSTPLQLPVLQNALDETVKDHPLLACKLVREGERFFWHFDPDLAPQVLTNDDLPLTTGPADNPQTQPFDLFRESGCRFWYVPEETGSRLYVQLHHACGDGVGMRQVLVGTLTRYARATGDPECGKTSRKSSRSAPNPERLRDRNDFSELLSKPPKRSLTTWDRIRNAYYFHFQRPAVLSKPRGFGSASTQKEIESQAIGQPLRHVLFSKEESASIERACSNASIRVNDLAIAMLFQTFEQWEQTHGGGKAIRYRVMMPVDLRSRRDLNLPATNRLSFAFLGRRKDQCQDIEQLVSSVADEVVAIKETRVHMDFLDGLAAAVQHPRFMRWVIDKSRHMTTSVLTYTGDLSRGMKKFFPESDGQLQIGDAYLRNALGSPPAREGTNIALGICINWGQICISASWNRQAWDAATTDQFLQTYASNWRAWLKRQDINQSATFGKSFRSNPHITKEGSISNDSDSK</sequence>
<proteinExistence type="predicted"/>
<dbReference type="InterPro" id="IPR052058">
    <property type="entry name" value="Alcohol_O-acetyltransferase"/>
</dbReference>
<dbReference type="SUPFAM" id="SSF52777">
    <property type="entry name" value="CoA-dependent acyltransferases"/>
    <property type="match status" value="2"/>
</dbReference>
<evidence type="ECO:0008006" key="4">
    <source>
        <dbReference type="Google" id="ProtNLM"/>
    </source>
</evidence>
<gene>
    <name evidence="2" type="ORF">RE6C_03100</name>
</gene>
<dbReference type="RefSeq" id="WP_008657720.1">
    <property type="nucleotide sequence ID" value="NZ_ANMO01000130.1"/>
</dbReference>
<accession>M2A6B2</accession>
<organism evidence="2 3">
    <name type="scientific">Rhodopirellula europaea 6C</name>
    <dbReference type="NCBI Taxonomy" id="1263867"/>
    <lineage>
        <taxon>Bacteria</taxon>
        <taxon>Pseudomonadati</taxon>
        <taxon>Planctomycetota</taxon>
        <taxon>Planctomycetia</taxon>
        <taxon>Pirellulales</taxon>
        <taxon>Pirellulaceae</taxon>
        <taxon>Rhodopirellula</taxon>
    </lineage>
</organism>
<dbReference type="PANTHER" id="PTHR28037:SF1">
    <property type="entry name" value="ALCOHOL O-ACETYLTRANSFERASE 1-RELATED"/>
    <property type="match status" value="1"/>
</dbReference>
<dbReference type="InterPro" id="IPR023213">
    <property type="entry name" value="CAT-like_dom_sf"/>
</dbReference>